<dbReference type="RefSeq" id="WP_207941098.1">
    <property type="nucleotide sequence ID" value="NZ_CP147251.1"/>
</dbReference>
<gene>
    <name evidence="7" type="ORF">DOK78_001346</name>
</gene>
<evidence type="ECO:0000256" key="4">
    <source>
        <dbReference type="ARBA" id="ARBA00022989"/>
    </source>
</evidence>
<proteinExistence type="predicted"/>
<dbReference type="PANTHER" id="PTHR30482">
    <property type="entry name" value="HIGH-AFFINITY BRANCHED-CHAIN AMINO ACID TRANSPORT SYSTEM PERMEASE"/>
    <property type="match status" value="1"/>
</dbReference>
<keyword evidence="4 6" id="KW-1133">Transmembrane helix</keyword>
<feature type="transmembrane region" description="Helical" evidence="6">
    <location>
        <begin position="279"/>
        <end position="301"/>
    </location>
</feature>
<feature type="transmembrane region" description="Helical" evidence="6">
    <location>
        <begin position="7"/>
        <end position="26"/>
    </location>
</feature>
<evidence type="ECO:0000256" key="3">
    <source>
        <dbReference type="ARBA" id="ARBA00022692"/>
    </source>
</evidence>
<feature type="transmembrane region" description="Helical" evidence="6">
    <location>
        <begin position="38"/>
        <end position="56"/>
    </location>
</feature>
<evidence type="ECO:0000313" key="7">
    <source>
        <dbReference type="EMBL" id="WYJ76712.1"/>
    </source>
</evidence>
<evidence type="ECO:0000256" key="1">
    <source>
        <dbReference type="ARBA" id="ARBA00004651"/>
    </source>
</evidence>
<dbReference type="Pfam" id="PF02653">
    <property type="entry name" value="BPD_transp_2"/>
    <property type="match status" value="1"/>
</dbReference>
<feature type="transmembrane region" description="Helical" evidence="6">
    <location>
        <begin position="87"/>
        <end position="107"/>
    </location>
</feature>
<feature type="transmembrane region" description="Helical" evidence="6">
    <location>
        <begin position="243"/>
        <end position="267"/>
    </location>
</feature>
<organism evidence="7 8">
    <name type="scientific">Candidatus Enterococcus lowellii</name>
    <dbReference type="NCBI Taxonomy" id="2230877"/>
    <lineage>
        <taxon>Bacteria</taxon>
        <taxon>Bacillati</taxon>
        <taxon>Bacillota</taxon>
        <taxon>Bacilli</taxon>
        <taxon>Lactobacillales</taxon>
        <taxon>Enterococcaceae</taxon>
        <taxon>Enterococcus</taxon>
    </lineage>
</organism>
<dbReference type="EMBL" id="CP147251">
    <property type="protein sequence ID" value="WYJ76712.1"/>
    <property type="molecule type" value="Genomic_DNA"/>
</dbReference>
<keyword evidence="8" id="KW-1185">Reference proteome</keyword>
<reference evidence="7 8" key="1">
    <citation type="submission" date="2021-03" db="EMBL/GenBank/DDBJ databases">
        <authorList>
            <person name="Gilmore M.S."/>
            <person name="Schwartzman J."/>
            <person name="Van Tyne D."/>
            <person name="Martin M."/>
            <person name="Earl A.M."/>
            <person name="Manson A.L."/>
            <person name="Straub T."/>
            <person name="Salamzade R."/>
            <person name="Saavedra J."/>
            <person name="Lebreton F."/>
            <person name="Prichula J."/>
            <person name="Schaufler K."/>
            <person name="Gaca A."/>
            <person name="Sgardioli B."/>
            <person name="Wagenaar J."/>
            <person name="Strong T."/>
        </authorList>
    </citation>
    <scope>NUCLEOTIDE SEQUENCE [LARGE SCALE GENOMIC DNA]</scope>
    <source>
        <strain evidence="7 8">DIV2402</strain>
    </source>
</reference>
<dbReference type="CDD" id="cd06581">
    <property type="entry name" value="TM_PBP1_LivM_like"/>
    <property type="match status" value="1"/>
</dbReference>
<sequence length="325" mass="34667">MKKNLKYNLTWLAIAAVIYFGLFALYNGGVINLFTDAIIANIGINIILAVSLNLIIGFSGQFSLGHAGFMAIGAYATAIITRDNPTFGGFAMGILLGMLLAGVIALAVGIPTLRLKGDYLAIATLGISEIIRILIINLSGLTNGPAGIFGLPQFSNWQVIFIMMTLSILIVSNFIHSGPGRATLSVREDEIAAESMGVNTTKYKVTAFVLGAVLASVAGSLFASYQQSVFPQDYGFMKSIDVLIIVVFGGIGSTTGAVVAAVVLGFLNMYLQDFGNLRMIIYALAIIVIMIFKPSGLLGTWEFSVKRIFNKFSKKEDDSNASTNS</sequence>
<feature type="transmembrane region" description="Helical" evidence="6">
    <location>
        <begin position="157"/>
        <end position="175"/>
    </location>
</feature>
<accession>A0ABZ2SLJ0</accession>
<evidence type="ECO:0000256" key="2">
    <source>
        <dbReference type="ARBA" id="ARBA00022475"/>
    </source>
</evidence>
<dbReference type="InterPro" id="IPR001851">
    <property type="entry name" value="ABC_transp_permease"/>
</dbReference>
<dbReference type="InterPro" id="IPR043428">
    <property type="entry name" value="LivM-like"/>
</dbReference>
<protein>
    <submittedName>
        <fullName evidence="7">Branched-chain amino acid transport system permease</fullName>
    </submittedName>
</protein>
<evidence type="ECO:0000256" key="5">
    <source>
        <dbReference type="ARBA" id="ARBA00023136"/>
    </source>
</evidence>
<feature type="transmembrane region" description="Helical" evidence="6">
    <location>
        <begin position="205"/>
        <end position="223"/>
    </location>
</feature>
<feature type="transmembrane region" description="Helical" evidence="6">
    <location>
        <begin position="63"/>
        <end position="81"/>
    </location>
</feature>
<evidence type="ECO:0000256" key="6">
    <source>
        <dbReference type="SAM" id="Phobius"/>
    </source>
</evidence>
<comment type="subcellular location">
    <subcellularLocation>
        <location evidence="1">Cell membrane</location>
        <topology evidence="1">Multi-pass membrane protein</topology>
    </subcellularLocation>
</comment>
<dbReference type="PANTHER" id="PTHR30482:SF10">
    <property type="entry name" value="HIGH-AFFINITY BRANCHED-CHAIN AMINO ACID TRANSPORT PROTEIN BRAE"/>
    <property type="match status" value="1"/>
</dbReference>
<keyword evidence="3 6" id="KW-0812">Transmembrane</keyword>
<evidence type="ECO:0000313" key="8">
    <source>
        <dbReference type="Proteomes" id="UP000664701"/>
    </source>
</evidence>
<feature type="transmembrane region" description="Helical" evidence="6">
    <location>
        <begin position="119"/>
        <end position="137"/>
    </location>
</feature>
<dbReference type="Proteomes" id="UP000664701">
    <property type="component" value="Chromosome"/>
</dbReference>
<keyword evidence="5 6" id="KW-0472">Membrane</keyword>
<keyword evidence="2" id="KW-1003">Cell membrane</keyword>
<name>A0ABZ2SLJ0_9ENTE</name>
<reference evidence="7 8" key="2">
    <citation type="submission" date="2024-03" db="EMBL/GenBank/DDBJ databases">
        <title>The Genome Sequence of Enterococcus sp. DIV2402.</title>
        <authorList>
            <consortium name="The Broad Institute Genomics Platform"/>
            <consortium name="The Broad Institute Microbial Omics Core"/>
            <consortium name="The Broad Institute Genomic Center for Infectious Diseases"/>
            <person name="Earl A."/>
            <person name="Manson A."/>
            <person name="Gilmore M."/>
            <person name="Schwartman J."/>
            <person name="Shea T."/>
            <person name="Abouelleil A."/>
            <person name="Cao P."/>
            <person name="Chapman S."/>
            <person name="Cusick C."/>
            <person name="Young S."/>
            <person name="Neafsey D."/>
            <person name="Nusbaum C."/>
            <person name="Birren B."/>
        </authorList>
    </citation>
    <scope>NUCLEOTIDE SEQUENCE [LARGE SCALE GENOMIC DNA]</scope>
    <source>
        <strain evidence="7 8">DIV2402</strain>
    </source>
</reference>